<name>A0A9W6MF91_9ACTN</name>
<evidence type="ECO:0000313" key="3">
    <source>
        <dbReference type="Proteomes" id="UP001143474"/>
    </source>
</evidence>
<sequence>MESWRPEVIRRSRFTGVVGSWLVAVCLSWAAAQDVDAAPAPEPGFSLSVSPTKLVVPPEQLDAEQTFRVTNGGDAPVDVHVDRSDFTADDSGALVLRERAPYSASTWITAVPERLRLPPGTTGEVRVRIAVPGHPEPGDHHVALVFKAVAGQRSGTVTINRGIGVPLYIGVPGHADDSAEVTDLRAPGFVTGGPVPLTAGVRNTGTAHRDFRAVDRLNASIDGTAVPFPGFTGTAVPFPGFTVTRGATREVTALWDPPLMCVCQATVAVADGSARAVTRTIVVFPVHLLAALLAALALAFLLVRSALRGHRARLLALAGVTGPAHGGGDD</sequence>
<organism evidence="2 3">
    <name type="scientific">Streptosporangium carneum</name>
    <dbReference type="NCBI Taxonomy" id="47481"/>
    <lineage>
        <taxon>Bacteria</taxon>
        <taxon>Bacillati</taxon>
        <taxon>Actinomycetota</taxon>
        <taxon>Actinomycetes</taxon>
        <taxon>Streptosporangiales</taxon>
        <taxon>Streptosporangiaceae</taxon>
        <taxon>Streptosporangium</taxon>
    </lineage>
</organism>
<protein>
    <recommendedName>
        <fullName evidence="4">DUF916 domain-containing protein</fullName>
    </recommendedName>
</protein>
<evidence type="ECO:0000256" key="1">
    <source>
        <dbReference type="SAM" id="Phobius"/>
    </source>
</evidence>
<gene>
    <name evidence="2" type="ORF">GCM10017600_52230</name>
</gene>
<feature type="transmembrane region" description="Helical" evidence="1">
    <location>
        <begin position="282"/>
        <end position="303"/>
    </location>
</feature>
<evidence type="ECO:0008006" key="4">
    <source>
        <dbReference type="Google" id="ProtNLM"/>
    </source>
</evidence>
<accession>A0A9W6MF91</accession>
<dbReference type="SUPFAM" id="SSF49354">
    <property type="entry name" value="PapD-like"/>
    <property type="match status" value="1"/>
</dbReference>
<keyword evidence="1" id="KW-1133">Transmembrane helix</keyword>
<dbReference type="Proteomes" id="UP001143474">
    <property type="component" value="Unassembled WGS sequence"/>
</dbReference>
<keyword evidence="3" id="KW-1185">Reference proteome</keyword>
<keyword evidence="1" id="KW-0812">Transmembrane</keyword>
<proteinExistence type="predicted"/>
<reference evidence="2" key="1">
    <citation type="journal article" date="2014" name="Int. J. Syst. Evol. Microbiol.">
        <title>Complete genome sequence of Corynebacterium casei LMG S-19264T (=DSM 44701T), isolated from a smear-ripened cheese.</title>
        <authorList>
            <consortium name="US DOE Joint Genome Institute (JGI-PGF)"/>
            <person name="Walter F."/>
            <person name="Albersmeier A."/>
            <person name="Kalinowski J."/>
            <person name="Ruckert C."/>
        </authorList>
    </citation>
    <scope>NUCLEOTIDE SEQUENCE</scope>
    <source>
        <strain evidence="2">VKM Ac-2007</strain>
    </source>
</reference>
<comment type="caution">
    <text evidence="2">The sequence shown here is derived from an EMBL/GenBank/DDBJ whole genome shotgun (WGS) entry which is preliminary data.</text>
</comment>
<dbReference type="EMBL" id="BSEV01000013">
    <property type="protein sequence ID" value="GLK11815.1"/>
    <property type="molecule type" value="Genomic_DNA"/>
</dbReference>
<reference evidence="2" key="2">
    <citation type="submission" date="2023-01" db="EMBL/GenBank/DDBJ databases">
        <authorList>
            <person name="Sun Q."/>
            <person name="Evtushenko L."/>
        </authorList>
    </citation>
    <scope>NUCLEOTIDE SEQUENCE</scope>
    <source>
        <strain evidence="2">VKM Ac-2007</strain>
    </source>
</reference>
<dbReference type="AlphaFoldDB" id="A0A9W6MF91"/>
<keyword evidence="1" id="KW-0472">Membrane</keyword>
<dbReference type="RefSeq" id="WP_271220169.1">
    <property type="nucleotide sequence ID" value="NZ_BAAAVD010000084.1"/>
</dbReference>
<dbReference type="InterPro" id="IPR008962">
    <property type="entry name" value="PapD-like_sf"/>
</dbReference>
<evidence type="ECO:0000313" key="2">
    <source>
        <dbReference type="EMBL" id="GLK11815.1"/>
    </source>
</evidence>